<sequence>MMDVATTLPPELWLRIFNLLPYQDIRAMPITNISYNLEECPDFAQPSEFYEEVEQLTRLIKDAKACAIERAKRIDEETTKLTDLFGQEPVWQSKSIFAQNPTQLDPESLLVETLGKIEGLIRLVALESRVAERPGDTGFLIPTAIPFSGASIRSPSFSGAWNQSTGEEPERLLGQHVKMLKVLPSDYESTGQGHSRDTNLRIDAPTSIWLADPPIRRLFDLRKWKHPIRAIRHFTYSKRTLSTALAVLPHLIQLRVLVLAIWPRDVVNPNPKPVPGPLVEAPYTPPHRSYSQTTFPGLETFYLGTSLQPNEYNWDPEELEDAIRVIASTGRETVKFISLCDNNHPLLPLSVLLSGLGFFPKLVQLDFDCYRCDYDEPIKAPLTRFLECHRSSLERLHVDAYIRLFPRLPATRSDAPQSPKLTSLGLEYHVKPLMWSIGQPSLRSYANTLTTLVITSRFSSYDAPFAFSHRDLNTLVSSLYISPGGALLQRLQVPVMYLSPQIFDMLSNRLENLNTLNLPHHALVSNLGSEIKETAAFWQEMTNRTYSNWKIRRFYLSSPGDRYGLSPEEEEIMTRVIPSIESYSAGSWLDLRINSQLGLEDWVKGVLR</sequence>
<name>A0ACD3AQ36_9AGAR</name>
<dbReference type="EMBL" id="ML208367">
    <property type="protein sequence ID" value="TFK67779.1"/>
    <property type="molecule type" value="Genomic_DNA"/>
</dbReference>
<accession>A0ACD3AQ36</accession>
<gene>
    <name evidence="1" type="ORF">BDN72DRAFT_898685</name>
</gene>
<reference evidence="1 2" key="1">
    <citation type="journal article" date="2019" name="Nat. Ecol. Evol.">
        <title>Megaphylogeny resolves global patterns of mushroom evolution.</title>
        <authorList>
            <person name="Varga T."/>
            <person name="Krizsan K."/>
            <person name="Foldi C."/>
            <person name="Dima B."/>
            <person name="Sanchez-Garcia M."/>
            <person name="Sanchez-Ramirez S."/>
            <person name="Szollosi G.J."/>
            <person name="Szarkandi J.G."/>
            <person name="Papp V."/>
            <person name="Albert L."/>
            <person name="Andreopoulos W."/>
            <person name="Angelini C."/>
            <person name="Antonin V."/>
            <person name="Barry K.W."/>
            <person name="Bougher N.L."/>
            <person name="Buchanan P."/>
            <person name="Buyck B."/>
            <person name="Bense V."/>
            <person name="Catcheside P."/>
            <person name="Chovatia M."/>
            <person name="Cooper J."/>
            <person name="Damon W."/>
            <person name="Desjardin D."/>
            <person name="Finy P."/>
            <person name="Geml J."/>
            <person name="Haridas S."/>
            <person name="Hughes K."/>
            <person name="Justo A."/>
            <person name="Karasinski D."/>
            <person name="Kautmanova I."/>
            <person name="Kiss B."/>
            <person name="Kocsube S."/>
            <person name="Kotiranta H."/>
            <person name="LaButti K.M."/>
            <person name="Lechner B.E."/>
            <person name="Liimatainen K."/>
            <person name="Lipzen A."/>
            <person name="Lukacs Z."/>
            <person name="Mihaltcheva S."/>
            <person name="Morgado L.N."/>
            <person name="Niskanen T."/>
            <person name="Noordeloos M.E."/>
            <person name="Ohm R.A."/>
            <person name="Ortiz-Santana B."/>
            <person name="Ovrebo C."/>
            <person name="Racz N."/>
            <person name="Riley R."/>
            <person name="Savchenko A."/>
            <person name="Shiryaev A."/>
            <person name="Soop K."/>
            <person name="Spirin V."/>
            <person name="Szebenyi C."/>
            <person name="Tomsovsky M."/>
            <person name="Tulloss R.E."/>
            <person name="Uehling J."/>
            <person name="Grigoriev I.V."/>
            <person name="Vagvolgyi C."/>
            <person name="Papp T."/>
            <person name="Martin F.M."/>
            <person name="Miettinen O."/>
            <person name="Hibbett D.S."/>
            <person name="Nagy L.G."/>
        </authorList>
    </citation>
    <scope>NUCLEOTIDE SEQUENCE [LARGE SCALE GENOMIC DNA]</scope>
    <source>
        <strain evidence="1 2">NL-1719</strain>
    </source>
</reference>
<dbReference type="Proteomes" id="UP000308600">
    <property type="component" value="Unassembled WGS sequence"/>
</dbReference>
<evidence type="ECO:0000313" key="2">
    <source>
        <dbReference type="Proteomes" id="UP000308600"/>
    </source>
</evidence>
<protein>
    <submittedName>
        <fullName evidence="1">Uncharacterized protein</fullName>
    </submittedName>
</protein>
<keyword evidence="2" id="KW-1185">Reference proteome</keyword>
<proteinExistence type="predicted"/>
<organism evidence="1 2">
    <name type="scientific">Pluteus cervinus</name>
    <dbReference type="NCBI Taxonomy" id="181527"/>
    <lineage>
        <taxon>Eukaryota</taxon>
        <taxon>Fungi</taxon>
        <taxon>Dikarya</taxon>
        <taxon>Basidiomycota</taxon>
        <taxon>Agaricomycotina</taxon>
        <taxon>Agaricomycetes</taxon>
        <taxon>Agaricomycetidae</taxon>
        <taxon>Agaricales</taxon>
        <taxon>Pluteineae</taxon>
        <taxon>Pluteaceae</taxon>
        <taxon>Pluteus</taxon>
    </lineage>
</organism>
<evidence type="ECO:0000313" key="1">
    <source>
        <dbReference type="EMBL" id="TFK67779.1"/>
    </source>
</evidence>